<dbReference type="Gene3D" id="2.60.120.260">
    <property type="entry name" value="Galactose-binding domain-like"/>
    <property type="match status" value="1"/>
</dbReference>
<name>A0A5C3M4K3_9AGAR</name>
<keyword evidence="2" id="KW-1185">Reference proteome</keyword>
<evidence type="ECO:0000313" key="1">
    <source>
        <dbReference type="EMBL" id="TFK36061.1"/>
    </source>
</evidence>
<gene>
    <name evidence="1" type="ORF">BDQ12DRAFT_725360</name>
</gene>
<dbReference type="OrthoDB" id="2563669at2759"/>
<evidence type="ECO:0000313" key="2">
    <source>
        <dbReference type="Proteomes" id="UP000308652"/>
    </source>
</evidence>
<organism evidence="1 2">
    <name type="scientific">Crucibulum laeve</name>
    <dbReference type="NCBI Taxonomy" id="68775"/>
    <lineage>
        <taxon>Eukaryota</taxon>
        <taxon>Fungi</taxon>
        <taxon>Dikarya</taxon>
        <taxon>Basidiomycota</taxon>
        <taxon>Agaricomycotina</taxon>
        <taxon>Agaricomycetes</taxon>
        <taxon>Agaricomycetidae</taxon>
        <taxon>Agaricales</taxon>
        <taxon>Agaricineae</taxon>
        <taxon>Nidulariaceae</taxon>
        <taxon>Crucibulum</taxon>
    </lineage>
</organism>
<dbReference type="Proteomes" id="UP000308652">
    <property type="component" value="Unassembled WGS sequence"/>
</dbReference>
<dbReference type="EMBL" id="ML213616">
    <property type="protein sequence ID" value="TFK36061.1"/>
    <property type="molecule type" value="Genomic_DNA"/>
</dbReference>
<dbReference type="AlphaFoldDB" id="A0A5C3M4K3"/>
<proteinExistence type="predicted"/>
<protein>
    <submittedName>
        <fullName evidence="1">Uncharacterized protein</fullName>
    </submittedName>
</protein>
<sequence length="152" mass="16834">MGLLDNASQYETVSIGGFSPLISYSQPSLWYSGFNDPKVEEMKDHPLGYHRTYSLDTSFSFNFTGTDLSLFGVVGPTFGSVDVQVDSVTTATRVYNNISLLPFAFFSMHNLTNTEHQVTVINRGVKDGEPGGNSFLFYDVGFTYEVSSHIRS</sequence>
<accession>A0A5C3M4K3</accession>
<reference evidence="1 2" key="1">
    <citation type="journal article" date="2019" name="Nat. Ecol. Evol.">
        <title>Megaphylogeny resolves global patterns of mushroom evolution.</title>
        <authorList>
            <person name="Varga T."/>
            <person name="Krizsan K."/>
            <person name="Foldi C."/>
            <person name="Dima B."/>
            <person name="Sanchez-Garcia M."/>
            <person name="Sanchez-Ramirez S."/>
            <person name="Szollosi G.J."/>
            <person name="Szarkandi J.G."/>
            <person name="Papp V."/>
            <person name="Albert L."/>
            <person name="Andreopoulos W."/>
            <person name="Angelini C."/>
            <person name="Antonin V."/>
            <person name="Barry K.W."/>
            <person name="Bougher N.L."/>
            <person name="Buchanan P."/>
            <person name="Buyck B."/>
            <person name="Bense V."/>
            <person name="Catcheside P."/>
            <person name="Chovatia M."/>
            <person name="Cooper J."/>
            <person name="Damon W."/>
            <person name="Desjardin D."/>
            <person name="Finy P."/>
            <person name="Geml J."/>
            <person name="Haridas S."/>
            <person name="Hughes K."/>
            <person name="Justo A."/>
            <person name="Karasinski D."/>
            <person name="Kautmanova I."/>
            <person name="Kiss B."/>
            <person name="Kocsube S."/>
            <person name="Kotiranta H."/>
            <person name="LaButti K.M."/>
            <person name="Lechner B.E."/>
            <person name="Liimatainen K."/>
            <person name="Lipzen A."/>
            <person name="Lukacs Z."/>
            <person name="Mihaltcheva S."/>
            <person name="Morgado L.N."/>
            <person name="Niskanen T."/>
            <person name="Noordeloos M.E."/>
            <person name="Ohm R.A."/>
            <person name="Ortiz-Santana B."/>
            <person name="Ovrebo C."/>
            <person name="Racz N."/>
            <person name="Riley R."/>
            <person name="Savchenko A."/>
            <person name="Shiryaev A."/>
            <person name="Soop K."/>
            <person name="Spirin V."/>
            <person name="Szebenyi C."/>
            <person name="Tomsovsky M."/>
            <person name="Tulloss R.E."/>
            <person name="Uehling J."/>
            <person name="Grigoriev I.V."/>
            <person name="Vagvolgyi C."/>
            <person name="Papp T."/>
            <person name="Martin F.M."/>
            <person name="Miettinen O."/>
            <person name="Hibbett D.S."/>
            <person name="Nagy L.G."/>
        </authorList>
    </citation>
    <scope>NUCLEOTIDE SEQUENCE [LARGE SCALE GENOMIC DNA]</scope>
    <source>
        <strain evidence="1 2">CBS 166.37</strain>
    </source>
</reference>